<dbReference type="EMBL" id="CP013015">
    <property type="protein sequence ID" value="AMM40326.1"/>
    <property type="molecule type" value="Genomic_DNA"/>
</dbReference>
<name>A0A7V1I4N1_DESA2</name>
<dbReference type="Proteomes" id="UP000886268">
    <property type="component" value="Unassembled WGS sequence"/>
</dbReference>
<accession>A0A7V1I4N1</accession>
<dbReference type="Proteomes" id="UP000070560">
    <property type="component" value="Chromosome"/>
</dbReference>
<dbReference type="InterPro" id="IPR032587">
    <property type="entry name" value="DUF4911"/>
</dbReference>
<dbReference type="AlphaFoldDB" id="A0A7V1I4N1"/>
<sequence length="83" mass="9808">MSNYGYNLFMHKTSTIWHVYLPRDKIALFQWILGEYNGLAQFHTLDRFKAVVELMIPPGNEPEVARVIQALKEEWQCEINIIK</sequence>
<dbReference type="Pfam" id="PF16256">
    <property type="entry name" value="DUF4911"/>
    <property type="match status" value="1"/>
</dbReference>
<proteinExistence type="predicted"/>
<reference evidence="2" key="2">
    <citation type="journal article" date="2020" name="mSystems">
        <title>Genome- and Community-Level Interaction Insights into Carbon Utilization and Element Cycling Functions of Hydrothermarchaeota in Hydrothermal Sediment.</title>
        <authorList>
            <person name="Zhou Z."/>
            <person name="Liu Y."/>
            <person name="Xu W."/>
            <person name="Pan J."/>
            <person name="Luo Z.H."/>
            <person name="Li M."/>
        </authorList>
    </citation>
    <scope>NUCLEOTIDE SEQUENCE [LARGE SCALE GENOMIC DNA]</scope>
    <source>
        <strain evidence="2">HyVt-45</strain>
    </source>
</reference>
<dbReference type="RefSeq" id="WP_156469356.1">
    <property type="nucleotide sequence ID" value="NZ_CP013015.1"/>
</dbReference>
<keyword evidence="3" id="KW-1185">Reference proteome</keyword>
<gene>
    <name evidence="2" type="ORF">ENJ03_03625</name>
    <name evidence="1" type="ORF">HS1_000520</name>
</gene>
<reference evidence="1 3" key="1">
    <citation type="submission" date="2015-10" db="EMBL/GenBank/DDBJ databases">
        <title>Candidatus Desulfofervidus auxilii, a hydrogenotrophic sulfate-reducing bacterium involved in the thermophilic anaerobic oxidation of methane.</title>
        <authorList>
            <person name="Krukenberg V."/>
            <person name="Richter M."/>
            <person name="Wegener G."/>
        </authorList>
    </citation>
    <scope>NUCLEOTIDE SEQUENCE [LARGE SCALE GENOMIC DNA]</scope>
    <source>
        <strain evidence="1 3">HS1</strain>
    </source>
</reference>
<evidence type="ECO:0000313" key="2">
    <source>
        <dbReference type="EMBL" id="HEB74292.1"/>
    </source>
</evidence>
<dbReference type="EMBL" id="DRKW01000208">
    <property type="protein sequence ID" value="HEB74292.1"/>
    <property type="molecule type" value="Genomic_DNA"/>
</dbReference>
<protein>
    <submittedName>
        <fullName evidence="2">DUF4911 domain-containing protein</fullName>
    </submittedName>
</protein>
<evidence type="ECO:0000313" key="3">
    <source>
        <dbReference type="Proteomes" id="UP000070560"/>
    </source>
</evidence>
<evidence type="ECO:0000313" key="1">
    <source>
        <dbReference type="EMBL" id="AMM40326.1"/>
    </source>
</evidence>
<dbReference type="KEGG" id="daw:HS1_000520"/>
<organism evidence="2">
    <name type="scientific">Desulfofervidus auxilii</name>
    <dbReference type="NCBI Taxonomy" id="1621989"/>
    <lineage>
        <taxon>Bacteria</taxon>
        <taxon>Pseudomonadati</taxon>
        <taxon>Thermodesulfobacteriota</taxon>
        <taxon>Candidatus Desulfofervidia</taxon>
        <taxon>Candidatus Desulfofervidales</taxon>
        <taxon>Candidatus Desulfofervidaceae</taxon>
        <taxon>Candidatus Desulfofervidus</taxon>
    </lineage>
</organism>